<reference evidence="2" key="1">
    <citation type="journal article" date="2020" name="Nature">
        <title>Giant virus diversity and host interactions through global metagenomics.</title>
        <authorList>
            <person name="Schulz F."/>
            <person name="Roux S."/>
            <person name="Paez-Espino D."/>
            <person name="Jungbluth S."/>
            <person name="Walsh D.A."/>
            <person name="Denef V.J."/>
            <person name="McMahon K.D."/>
            <person name="Konstantinidis K.T."/>
            <person name="Eloe-Fadrosh E.A."/>
            <person name="Kyrpides N.C."/>
            <person name="Woyke T."/>
        </authorList>
    </citation>
    <scope>NUCLEOTIDE SEQUENCE</scope>
    <source>
        <strain evidence="2">GVMAG-M-3300009161-34</strain>
    </source>
</reference>
<evidence type="ECO:0000256" key="1">
    <source>
        <dbReference type="SAM" id="Phobius"/>
    </source>
</evidence>
<organism evidence="2">
    <name type="scientific">viral metagenome</name>
    <dbReference type="NCBI Taxonomy" id="1070528"/>
    <lineage>
        <taxon>unclassified sequences</taxon>
        <taxon>metagenomes</taxon>
        <taxon>organismal metagenomes</taxon>
    </lineage>
</organism>
<feature type="transmembrane region" description="Helical" evidence="1">
    <location>
        <begin position="14"/>
        <end position="35"/>
    </location>
</feature>
<keyword evidence="1" id="KW-0812">Transmembrane</keyword>
<proteinExistence type="predicted"/>
<evidence type="ECO:0000313" key="2">
    <source>
        <dbReference type="EMBL" id="QHT32968.1"/>
    </source>
</evidence>
<protein>
    <submittedName>
        <fullName evidence="2">Uncharacterized protein</fullName>
    </submittedName>
</protein>
<sequence length="45" mass="5584">MAFCIIYSCFFKQLYVIVIVICIFVIYIFLFFNFIDRTYYNINTF</sequence>
<keyword evidence="1" id="KW-1133">Transmembrane helix</keyword>
<keyword evidence="1" id="KW-0472">Membrane</keyword>
<accession>A0A6C0EVD0</accession>
<dbReference type="EMBL" id="MN738956">
    <property type="protein sequence ID" value="QHT32968.1"/>
    <property type="molecule type" value="Genomic_DNA"/>
</dbReference>
<name>A0A6C0EVD0_9ZZZZ</name>
<dbReference type="AlphaFoldDB" id="A0A6C0EVD0"/>